<keyword evidence="7 8" id="KW-0472">Membrane</keyword>
<accession>X0YFL2</accession>
<feature type="transmembrane region" description="Helical" evidence="8">
    <location>
        <begin position="132"/>
        <end position="150"/>
    </location>
</feature>
<feature type="transmembrane region" description="Helical" evidence="8">
    <location>
        <begin position="203"/>
        <end position="220"/>
    </location>
</feature>
<evidence type="ECO:0000256" key="6">
    <source>
        <dbReference type="ARBA" id="ARBA00022989"/>
    </source>
</evidence>
<dbReference type="PANTHER" id="PTHR13929">
    <property type="entry name" value="1,4-DIHYDROXY-2-NAPHTHOATE OCTAPRENYLTRANSFERASE"/>
    <property type="match status" value="1"/>
</dbReference>
<evidence type="ECO:0000256" key="1">
    <source>
        <dbReference type="ARBA" id="ARBA00004141"/>
    </source>
</evidence>
<evidence type="ECO:0000256" key="2">
    <source>
        <dbReference type="ARBA" id="ARBA00004863"/>
    </source>
</evidence>
<dbReference type="PANTHER" id="PTHR13929:SF0">
    <property type="entry name" value="UBIA PRENYLTRANSFERASE DOMAIN-CONTAINING PROTEIN 1"/>
    <property type="match status" value="1"/>
</dbReference>
<feature type="non-terminal residue" evidence="9">
    <location>
        <position position="1"/>
    </location>
</feature>
<evidence type="ECO:0000256" key="4">
    <source>
        <dbReference type="ARBA" id="ARBA00022679"/>
    </source>
</evidence>
<dbReference type="NCBIfam" id="TIGR00751">
    <property type="entry name" value="menA"/>
    <property type="match status" value="1"/>
</dbReference>
<feature type="transmembrane region" description="Helical" evidence="8">
    <location>
        <begin position="77"/>
        <end position="95"/>
    </location>
</feature>
<evidence type="ECO:0000256" key="8">
    <source>
        <dbReference type="SAM" id="Phobius"/>
    </source>
</evidence>
<dbReference type="CDD" id="cd13962">
    <property type="entry name" value="PT_UbiA_UBIAD1"/>
    <property type="match status" value="1"/>
</dbReference>
<dbReference type="GO" id="GO:0000139">
    <property type="term" value="C:Golgi membrane"/>
    <property type="evidence" value="ECO:0007669"/>
    <property type="project" value="TreeGrafter"/>
</dbReference>
<feature type="transmembrane region" description="Helical" evidence="8">
    <location>
        <begin position="28"/>
        <end position="46"/>
    </location>
</feature>
<keyword evidence="6 8" id="KW-1133">Transmembrane helix</keyword>
<comment type="subcellular location">
    <subcellularLocation>
        <location evidence="1">Membrane</location>
        <topology evidence="1">Multi-pass membrane protein</topology>
    </subcellularLocation>
</comment>
<dbReference type="GO" id="GO:0009234">
    <property type="term" value="P:menaquinone biosynthetic process"/>
    <property type="evidence" value="ECO:0007669"/>
    <property type="project" value="UniProtKB-UniPathway"/>
</dbReference>
<dbReference type="InterPro" id="IPR026046">
    <property type="entry name" value="UBIAD1"/>
</dbReference>
<protein>
    <recommendedName>
        <fullName evidence="10">1,4-dihydroxy-2-naphthoate octaprenyltransferase</fullName>
    </recommendedName>
</protein>
<comment type="pathway">
    <text evidence="2">Quinol/quinone metabolism; menaquinone biosynthesis.</text>
</comment>
<feature type="transmembrane region" description="Helical" evidence="8">
    <location>
        <begin position="156"/>
        <end position="176"/>
    </location>
</feature>
<dbReference type="AlphaFoldDB" id="X0YFL2"/>
<dbReference type="InterPro" id="IPR000537">
    <property type="entry name" value="UbiA_prenyltransferase"/>
</dbReference>
<gene>
    <name evidence="9" type="ORF">S01H1_80210</name>
</gene>
<dbReference type="UniPathway" id="UPA00079"/>
<evidence type="ECO:0008006" key="10">
    <source>
        <dbReference type="Google" id="ProtNLM"/>
    </source>
</evidence>
<keyword evidence="3" id="KW-0474">Menaquinone biosynthesis</keyword>
<evidence type="ECO:0000256" key="3">
    <source>
        <dbReference type="ARBA" id="ARBA00022428"/>
    </source>
</evidence>
<organism evidence="9">
    <name type="scientific">marine sediment metagenome</name>
    <dbReference type="NCBI Taxonomy" id="412755"/>
    <lineage>
        <taxon>unclassified sequences</taxon>
        <taxon>metagenomes</taxon>
        <taxon>ecological metagenomes</taxon>
    </lineage>
</organism>
<comment type="caution">
    <text evidence="9">The sequence shown here is derived from an EMBL/GenBank/DDBJ whole genome shotgun (WGS) entry which is preliminary data.</text>
</comment>
<evidence type="ECO:0000256" key="5">
    <source>
        <dbReference type="ARBA" id="ARBA00022692"/>
    </source>
</evidence>
<dbReference type="EMBL" id="BARS01054142">
    <property type="protein sequence ID" value="GAG45987.1"/>
    <property type="molecule type" value="Genomic_DNA"/>
</dbReference>
<sequence length="221" mass="23067">PWSFPASIVPILVGGALAHRAGEFGGGLFMLTLVGGLLFHIGANLFNTYYDFRRGVDSSAHSDDRTLVDAILRPRDVVIGGLAAFAVGAGIGGFLVSQAGFAILALGGIGLALGLFYTADPLGYKYRALGDLGIFAAFGPLLVLGAYMVQTEKMDLLPLLFAVPLGLIVDAILHANNLRDVQADRRSGALTLAQLLGDDASRWVYAALVLAPYAFVAGFGA</sequence>
<evidence type="ECO:0000313" key="9">
    <source>
        <dbReference type="EMBL" id="GAG45987.1"/>
    </source>
</evidence>
<name>X0YFL2_9ZZZZ</name>
<dbReference type="Pfam" id="PF01040">
    <property type="entry name" value="UbiA"/>
    <property type="match status" value="1"/>
</dbReference>
<keyword evidence="4" id="KW-0808">Transferase</keyword>
<dbReference type="GO" id="GO:0004659">
    <property type="term" value="F:prenyltransferase activity"/>
    <property type="evidence" value="ECO:0007669"/>
    <property type="project" value="InterPro"/>
</dbReference>
<keyword evidence="5 8" id="KW-0812">Transmembrane</keyword>
<dbReference type="InterPro" id="IPR044878">
    <property type="entry name" value="UbiA_sf"/>
</dbReference>
<dbReference type="Gene3D" id="1.10.357.140">
    <property type="entry name" value="UbiA prenyltransferase"/>
    <property type="match status" value="1"/>
</dbReference>
<evidence type="ECO:0000256" key="7">
    <source>
        <dbReference type="ARBA" id="ARBA00023136"/>
    </source>
</evidence>
<dbReference type="GO" id="GO:0042371">
    <property type="term" value="P:vitamin K biosynthetic process"/>
    <property type="evidence" value="ECO:0007669"/>
    <property type="project" value="TreeGrafter"/>
</dbReference>
<feature type="non-terminal residue" evidence="9">
    <location>
        <position position="221"/>
    </location>
</feature>
<reference evidence="9" key="1">
    <citation type="journal article" date="2014" name="Front. Microbiol.">
        <title>High frequency of phylogenetically diverse reductive dehalogenase-homologous genes in deep subseafloor sedimentary metagenomes.</title>
        <authorList>
            <person name="Kawai M."/>
            <person name="Futagami T."/>
            <person name="Toyoda A."/>
            <person name="Takaki Y."/>
            <person name="Nishi S."/>
            <person name="Hori S."/>
            <person name="Arai W."/>
            <person name="Tsubouchi T."/>
            <person name="Morono Y."/>
            <person name="Uchiyama I."/>
            <person name="Ito T."/>
            <person name="Fujiyama A."/>
            <person name="Inagaki F."/>
            <person name="Takami H."/>
        </authorList>
    </citation>
    <scope>NUCLEOTIDE SEQUENCE</scope>
    <source>
        <strain evidence="9">Expedition CK06-06</strain>
    </source>
</reference>
<proteinExistence type="predicted"/>
<dbReference type="GO" id="GO:0005783">
    <property type="term" value="C:endoplasmic reticulum"/>
    <property type="evidence" value="ECO:0007669"/>
    <property type="project" value="TreeGrafter"/>
</dbReference>
<feature type="transmembrane region" description="Helical" evidence="8">
    <location>
        <begin position="101"/>
        <end position="120"/>
    </location>
</feature>